<dbReference type="Proteomes" id="UP001596087">
    <property type="component" value="Unassembled WGS sequence"/>
</dbReference>
<evidence type="ECO:0008006" key="4">
    <source>
        <dbReference type="Google" id="ProtNLM"/>
    </source>
</evidence>
<reference evidence="3" key="1">
    <citation type="journal article" date="2019" name="Int. J. Syst. Evol. Microbiol.">
        <title>The Global Catalogue of Microorganisms (GCM) 10K type strain sequencing project: providing services to taxonomists for standard genome sequencing and annotation.</title>
        <authorList>
            <consortium name="The Broad Institute Genomics Platform"/>
            <consortium name="The Broad Institute Genome Sequencing Center for Infectious Disease"/>
            <person name="Wu L."/>
            <person name="Ma J."/>
        </authorList>
    </citation>
    <scope>NUCLEOTIDE SEQUENCE [LARGE SCALE GENOMIC DNA]</scope>
    <source>
        <strain evidence="3">DFY41</strain>
    </source>
</reference>
<comment type="caution">
    <text evidence="2">The sequence shown here is derived from an EMBL/GenBank/DDBJ whole genome shotgun (WGS) entry which is preliminary data.</text>
</comment>
<organism evidence="2 3">
    <name type="scientific">Nocardioides taihuensis</name>
    <dbReference type="NCBI Taxonomy" id="1835606"/>
    <lineage>
        <taxon>Bacteria</taxon>
        <taxon>Bacillati</taxon>
        <taxon>Actinomycetota</taxon>
        <taxon>Actinomycetes</taxon>
        <taxon>Propionibacteriales</taxon>
        <taxon>Nocardioidaceae</taxon>
        <taxon>Nocardioides</taxon>
    </lineage>
</organism>
<evidence type="ECO:0000313" key="3">
    <source>
        <dbReference type="Proteomes" id="UP001596087"/>
    </source>
</evidence>
<feature type="region of interest" description="Disordered" evidence="1">
    <location>
        <begin position="43"/>
        <end position="101"/>
    </location>
</feature>
<gene>
    <name evidence="2" type="ORF">ACFPGP_08310</name>
</gene>
<feature type="region of interest" description="Disordered" evidence="1">
    <location>
        <begin position="224"/>
        <end position="244"/>
    </location>
</feature>
<protein>
    <recommendedName>
        <fullName evidence="4">DUF4232 domain-containing protein</fullName>
    </recommendedName>
</protein>
<sequence>MTSQTRGRLPARVYWRRRVMVLGTAMLLVFAVGRLVVGGDDPAPSSDGAVAPAAADPTSEVSGDTRPQRERGERAGDRSDRKQKDKPEPLPTPSGPCTDEDVAVTPVVDDAVGGADVTIGLELRTIEADACTWTASRRTLTLKITSGRDDIWSSRECPRAVPTEDVVLYREHPTVVDVTWSGRRSDDDACDRGTVWAEPGWYHVIAAALAGEPADVQFELTAPESEHITKTVPPSKHGKGDGQT</sequence>
<accession>A0ABW0BHD7</accession>
<evidence type="ECO:0000256" key="1">
    <source>
        <dbReference type="SAM" id="MobiDB-lite"/>
    </source>
</evidence>
<dbReference type="RefSeq" id="WP_378589156.1">
    <property type="nucleotide sequence ID" value="NZ_JBHSKD010000008.1"/>
</dbReference>
<evidence type="ECO:0000313" key="2">
    <source>
        <dbReference type="EMBL" id="MFC5176673.1"/>
    </source>
</evidence>
<keyword evidence="3" id="KW-1185">Reference proteome</keyword>
<proteinExistence type="predicted"/>
<dbReference type="EMBL" id="JBHSKD010000008">
    <property type="protein sequence ID" value="MFC5176673.1"/>
    <property type="molecule type" value="Genomic_DNA"/>
</dbReference>
<feature type="compositionally biased region" description="Basic and acidic residues" evidence="1">
    <location>
        <begin position="66"/>
        <end position="88"/>
    </location>
</feature>
<name>A0ABW0BHD7_9ACTN</name>